<protein>
    <submittedName>
        <fullName evidence="2">Uncharacterized protein</fullName>
    </submittedName>
</protein>
<accession>A0A501PJE4</accession>
<feature type="transmembrane region" description="Helical" evidence="1">
    <location>
        <begin position="53"/>
        <end position="73"/>
    </location>
</feature>
<evidence type="ECO:0000313" key="3">
    <source>
        <dbReference type="Proteomes" id="UP000319148"/>
    </source>
</evidence>
<dbReference type="AlphaFoldDB" id="A0A501PJE4"/>
<reference evidence="3" key="1">
    <citation type="submission" date="2019-06" db="EMBL/GenBank/DDBJ databases">
        <title>The complete genome of Emcibacter congregatus ZYLT.</title>
        <authorList>
            <person name="Zhao Z."/>
        </authorList>
    </citation>
    <scope>NUCLEOTIDE SEQUENCE [LARGE SCALE GENOMIC DNA]</scope>
    <source>
        <strain evidence="3">MCCC 1A06723</strain>
    </source>
</reference>
<sequence>MNENKVTNELELMTMIVVAEQNNYWLRFTAFSALTAGMVVATIAVANALYIGYMGLVLSVFWMSVQWASYNYVLHYDEIWEPQIEELGFRRPEEFWAKLPRTTFIGALTATSSMVFWMAFICKLV</sequence>
<dbReference type="Proteomes" id="UP000319148">
    <property type="component" value="Unassembled WGS sequence"/>
</dbReference>
<keyword evidence="1" id="KW-0812">Transmembrane</keyword>
<gene>
    <name evidence="2" type="ORF">FIV46_09350</name>
</gene>
<dbReference type="RefSeq" id="WP_139940657.1">
    <property type="nucleotide sequence ID" value="NZ_JBHSYP010000027.1"/>
</dbReference>
<comment type="caution">
    <text evidence="2">The sequence shown here is derived from an EMBL/GenBank/DDBJ whole genome shotgun (WGS) entry which is preliminary data.</text>
</comment>
<feature type="transmembrane region" description="Helical" evidence="1">
    <location>
        <begin position="24"/>
        <end position="46"/>
    </location>
</feature>
<dbReference type="EMBL" id="VFIY01000008">
    <property type="protein sequence ID" value="TPD60247.1"/>
    <property type="molecule type" value="Genomic_DNA"/>
</dbReference>
<evidence type="ECO:0000313" key="2">
    <source>
        <dbReference type="EMBL" id="TPD60247.1"/>
    </source>
</evidence>
<keyword evidence="3" id="KW-1185">Reference proteome</keyword>
<evidence type="ECO:0000256" key="1">
    <source>
        <dbReference type="SAM" id="Phobius"/>
    </source>
</evidence>
<keyword evidence="1" id="KW-0472">Membrane</keyword>
<keyword evidence="1" id="KW-1133">Transmembrane helix</keyword>
<organism evidence="2 3">
    <name type="scientific">Emcibacter nanhaiensis</name>
    <dbReference type="NCBI Taxonomy" id="1505037"/>
    <lineage>
        <taxon>Bacteria</taxon>
        <taxon>Pseudomonadati</taxon>
        <taxon>Pseudomonadota</taxon>
        <taxon>Alphaproteobacteria</taxon>
        <taxon>Emcibacterales</taxon>
        <taxon>Emcibacteraceae</taxon>
        <taxon>Emcibacter</taxon>
    </lineage>
</organism>
<feature type="transmembrane region" description="Helical" evidence="1">
    <location>
        <begin position="104"/>
        <end position="122"/>
    </location>
</feature>
<proteinExistence type="predicted"/>
<name>A0A501PJE4_9PROT</name>